<dbReference type="PROSITE" id="PS51061">
    <property type="entry name" value="R3H"/>
    <property type="match status" value="1"/>
</dbReference>
<evidence type="ECO:0000256" key="3">
    <source>
        <dbReference type="ARBA" id="ARBA00022723"/>
    </source>
</evidence>
<evidence type="ECO:0000256" key="2">
    <source>
        <dbReference type="ARBA" id="ARBA00007269"/>
    </source>
</evidence>
<dbReference type="SUPFAM" id="SSF82708">
    <property type="entry name" value="R3H domain"/>
    <property type="match status" value="1"/>
</dbReference>
<dbReference type="GO" id="GO:0000122">
    <property type="term" value="P:negative regulation of transcription by RNA polymerase II"/>
    <property type="evidence" value="ECO:0007669"/>
    <property type="project" value="TreeGrafter"/>
</dbReference>
<feature type="compositionally biased region" description="Basic and acidic residues" evidence="10">
    <location>
        <begin position="472"/>
        <end position="481"/>
    </location>
</feature>
<feature type="region of interest" description="Disordered" evidence="10">
    <location>
        <begin position="447"/>
        <end position="542"/>
    </location>
</feature>
<dbReference type="InterPro" id="IPR034078">
    <property type="entry name" value="NFX1_fam"/>
</dbReference>
<accession>A0A2C5X5X7</accession>
<feature type="region of interest" description="Disordered" evidence="10">
    <location>
        <begin position="419"/>
        <end position="438"/>
    </location>
</feature>
<feature type="domain" description="R3H" evidence="11">
    <location>
        <begin position="164"/>
        <end position="226"/>
    </location>
</feature>
<dbReference type="CDD" id="cd06008">
    <property type="entry name" value="NF-X1-zinc-finger"/>
    <property type="match status" value="1"/>
</dbReference>
<evidence type="ECO:0000256" key="1">
    <source>
        <dbReference type="ARBA" id="ARBA00004123"/>
    </source>
</evidence>
<gene>
    <name evidence="12" type="primary">fap1</name>
    <name evidence="12" type="ORF">CFIMG_002065RA</name>
</gene>
<dbReference type="PANTHER" id="PTHR12360">
    <property type="entry name" value="NUCLEAR TRANSCRIPTION FACTOR, X-BOX BINDING 1 NFX1"/>
    <property type="match status" value="1"/>
</dbReference>
<reference evidence="12 13" key="2">
    <citation type="journal article" date="2013" name="IMA Fungus">
        <title>IMA Genome-F 1: Ceratocystis fimbriata: Draft nuclear genome sequence for the plant pathogen, Ceratocystis fimbriata.</title>
        <authorList>
            <person name="Wilken P.M."/>
            <person name="Steenkamp E.T."/>
            <person name="Wingfield M.J."/>
            <person name="de Beer Z.W."/>
            <person name="Wingfield B.D."/>
        </authorList>
    </citation>
    <scope>NUCLEOTIDE SEQUENCE [LARGE SCALE GENOMIC DNA]</scope>
    <source>
        <strain evidence="12 13">CBS 114723</strain>
    </source>
</reference>
<name>A0A2C5X5X7_9PEZI</name>
<dbReference type="InterPro" id="IPR001374">
    <property type="entry name" value="R3H_dom"/>
</dbReference>
<proteinExistence type="inferred from homology"/>
<evidence type="ECO:0000259" key="11">
    <source>
        <dbReference type="PROSITE" id="PS51061"/>
    </source>
</evidence>
<keyword evidence="8" id="KW-0804">Transcription</keyword>
<keyword evidence="4" id="KW-0677">Repeat</keyword>
<comment type="similarity">
    <text evidence="2">Belongs to the NFX1 family.</text>
</comment>
<feature type="compositionally biased region" description="Polar residues" evidence="10">
    <location>
        <begin position="424"/>
        <end position="433"/>
    </location>
</feature>
<feature type="compositionally biased region" description="Basic and acidic residues" evidence="10">
    <location>
        <begin position="520"/>
        <end position="533"/>
    </location>
</feature>
<dbReference type="EMBL" id="APWK03000045">
    <property type="protein sequence ID" value="PHH53342.1"/>
    <property type="molecule type" value="Genomic_DNA"/>
</dbReference>
<evidence type="ECO:0000256" key="9">
    <source>
        <dbReference type="ARBA" id="ARBA00023242"/>
    </source>
</evidence>
<dbReference type="Pfam" id="PF01424">
    <property type="entry name" value="R3H"/>
    <property type="match status" value="1"/>
</dbReference>
<dbReference type="SMART" id="SM00438">
    <property type="entry name" value="ZnF_NFX"/>
    <property type="match status" value="2"/>
</dbReference>
<dbReference type="GO" id="GO:0000977">
    <property type="term" value="F:RNA polymerase II transcription regulatory region sequence-specific DNA binding"/>
    <property type="evidence" value="ECO:0007669"/>
    <property type="project" value="TreeGrafter"/>
</dbReference>
<dbReference type="InterPro" id="IPR000967">
    <property type="entry name" value="Znf_NFX1"/>
</dbReference>
<evidence type="ECO:0000256" key="6">
    <source>
        <dbReference type="ARBA" id="ARBA00022833"/>
    </source>
</evidence>
<evidence type="ECO:0000256" key="5">
    <source>
        <dbReference type="ARBA" id="ARBA00022771"/>
    </source>
</evidence>
<dbReference type="SMART" id="SM00393">
    <property type="entry name" value="R3H"/>
    <property type="match status" value="1"/>
</dbReference>
<dbReference type="Proteomes" id="UP000222788">
    <property type="component" value="Unassembled WGS sequence"/>
</dbReference>
<evidence type="ECO:0000256" key="8">
    <source>
        <dbReference type="ARBA" id="ARBA00023163"/>
    </source>
</evidence>
<dbReference type="OrthoDB" id="6512771at2759"/>
<dbReference type="GO" id="GO:0008270">
    <property type="term" value="F:zinc ion binding"/>
    <property type="evidence" value="ECO:0007669"/>
    <property type="project" value="UniProtKB-KW"/>
</dbReference>
<keyword evidence="6" id="KW-0862">Zinc</keyword>
<dbReference type="PANTHER" id="PTHR12360:SF12">
    <property type="entry name" value="TRANSCRIPTIONAL REPRESSOR NF-X1"/>
    <property type="match status" value="1"/>
</dbReference>
<keyword evidence="13" id="KW-1185">Reference proteome</keyword>
<comment type="subcellular location">
    <subcellularLocation>
        <location evidence="1">Nucleus</location>
    </subcellularLocation>
</comment>
<evidence type="ECO:0000256" key="4">
    <source>
        <dbReference type="ARBA" id="ARBA00022737"/>
    </source>
</evidence>
<evidence type="ECO:0000313" key="12">
    <source>
        <dbReference type="EMBL" id="PHH53342.1"/>
    </source>
</evidence>
<dbReference type="GO" id="GO:0005634">
    <property type="term" value="C:nucleus"/>
    <property type="evidence" value="ECO:0007669"/>
    <property type="project" value="UniProtKB-SubCell"/>
</dbReference>
<keyword evidence="3" id="KW-0479">Metal-binding</keyword>
<dbReference type="Gene3D" id="3.30.1370.50">
    <property type="entry name" value="R3H-like domain"/>
    <property type="match status" value="1"/>
</dbReference>
<protein>
    <submittedName>
        <fullName evidence="12">FKBP12-associated 1-like protein</fullName>
    </submittedName>
</protein>
<keyword evidence="7" id="KW-0805">Transcription regulation</keyword>
<dbReference type="STRING" id="1035309.A0A2C5X5X7"/>
<dbReference type="AlphaFoldDB" id="A0A2C5X5X7"/>
<keyword evidence="5" id="KW-0863">Zinc-finger</keyword>
<dbReference type="GO" id="GO:0000981">
    <property type="term" value="F:DNA-binding transcription factor activity, RNA polymerase II-specific"/>
    <property type="evidence" value="ECO:0007669"/>
    <property type="project" value="TreeGrafter"/>
</dbReference>
<comment type="caution">
    <text evidence="12">The sequence shown here is derived from an EMBL/GenBank/DDBJ whole genome shotgun (WGS) entry which is preliminary data.</text>
</comment>
<keyword evidence="9" id="KW-0539">Nucleus</keyword>
<evidence type="ECO:0000256" key="7">
    <source>
        <dbReference type="ARBA" id="ARBA00023015"/>
    </source>
</evidence>
<evidence type="ECO:0000256" key="10">
    <source>
        <dbReference type="SAM" id="MobiDB-lite"/>
    </source>
</evidence>
<sequence length="542" mass="60164">MCGKEIMKNVPCGGRTPSCGLPCGKMLACGKHFCKKLCHQGGCEVMNDEDPSCDQLCGGFRNICGHACTSKCHGTSDCPQERSCQEKIQQVCACGHRKREIKCLAKSSDSIPNREPLECDNECLRSLRLQSIAEALGVDPERPVAGKDDYVYSDTTLDMFEQRTGWCGSQENEIRTFAVSQESRLRFKAMGRPSRTFIHMLAADLGLKSESQDPEPNRAVMVYKRDGRLPILPKITLAEASRARAEKFRAKLAEKQSEALTVTGSHSRETPQPSKLPKFFNTIAVKNVPFGMTLDELESLLTEALTSNPDLVFTSHFSENSSAYFRATHRSGMAPSSLQHLVTRIKNVAARVIDRHDPTAAVCMCTSDENFVVTHWDKETSIDGWEHVGGRQKPLGNRIPRDQSMAAVAAAAVMNNKNHADATAGSSNRSSKTLVLRRKAAAPNRFANRFILNEDDGDNEEGHDAGPNSTIPKEETTRLQAEDQNEGRTVVGEIEEDDERRSSDENLHSANNNIETEQPPLRRLEPSPYEHLRRFSSSIDDW</sequence>
<evidence type="ECO:0000313" key="13">
    <source>
        <dbReference type="Proteomes" id="UP000222788"/>
    </source>
</evidence>
<reference evidence="12 13" key="1">
    <citation type="journal article" date="2013" name="Fungal Biol.">
        <title>Analysis of microsatellite markers in the genome of the plant pathogen Ceratocystis fimbriata.</title>
        <authorList>
            <person name="Simpson M.C."/>
            <person name="Wilken P.M."/>
            <person name="Coetzee M.P."/>
            <person name="Wingfield M.J."/>
            <person name="Wingfield B.D."/>
        </authorList>
    </citation>
    <scope>NUCLEOTIDE SEQUENCE [LARGE SCALE GENOMIC DNA]</scope>
    <source>
        <strain evidence="12 13">CBS 114723</strain>
    </source>
</reference>
<dbReference type="InterPro" id="IPR036867">
    <property type="entry name" value="R3H_dom_sf"/>
</dbReference>
<organism evidence="12 13">
    <name type="scientific">Ceratocystis fimbriata CBS 114723</name>
    <dbReference type="NCBI Taxonomy" id="1035309"/>
    <lineage>
        <taxon>Eukaryota</taxon>
        <taxon>Fungi</taxon>
        <taxon>Dikarya</taxon>
        <taxon>Ascomycota</taxon>
        <taxon>Pezizomycotina</taxon>
        <taxon>Sordariomycetes</taxon>
        <taxon>Hypocreomycetidae</taxon>
        <taxon>Microascales</taxon>
        <taxon>Ceratocystidaceae</taxon>
        <taxon>Ceratocystis</taxon>
    </lineage>
</organism>